<evidence type="ECO:0000256" key="8">
    <source>
        <dbReference type="SAM" id="MobiDB-lite"/>
    </source>
</evidence>
<dbReference type="InterPro" id="IPR008271">
    <property type="entry name" value="Ser/Thr_kinase_AS"/>
</dbReference>
<evidence type="ECO:0000259" key="9">
    <source>
        <dbReference type="PROSITE" id="PS50011"/>
    </source>
</evidence>
<protein>
    <recommendedName>
        <fullName evidence="9">Protein kinase domain-containing protein</fullName>
    </recommendedName>
</protein>
<keyword evidence="4" id="KW-0418">Kinase</keyword>
<dbReference type="PROSITE" id="PS50011">
    <property type="entry name" value="PROTEIN_KINASE_DOM"/>
    <property type="match status" value="1"/>
</dbReference>
<dbReference type="PROSITE" id="PS00107">
    <property type="entry name" value="PROTEIN_KINASE_ATP"/>
    <property type="match status" value="1"/>
</dbReference>
<dbReference type="GO" id="GO:0004674">
    <property type="term" value="F:protein serine/threonine kinase activity"/>
    <property type="evidence" value="ECO:0007669"/>
    <property type="project" value="UniProtKB-KW"/>
</dbReference>
<evidence type="ECO:0000256" key="7">
    <source>
        <dbReference type="RuleBase" id="RU000304"/>
    </source>
</evidence>
<dbReference type="OrthoDB" id="283111at2759"/>
<feature type="domain" description="Protein kinase" evidence="9">
    <location>
        <begin position="95"/>
        <end position="379"/>
    </location>
</feature>
<evidence type="ECO:0000256" key="1">
    <source>
        <dbReference type="ARBA" id="ARBA00022527"/>
    </source>
</evidence>
<organism evidence="10 11">
    <name type="scientific">Carnegiea gigantea</name>
    <dbReference type="NCBI Taxonomy" id="171969"/>
    <lineage>
        <taxon>Eukaryota</taxon>
        <taxon>Viridiplantae</taxon>
        <taxon>Streptophyta</taxon>
        <taxon>Embryophyta</taxon>
        <taxon>Tracheophyta</taxon>
        <taxon>Spermatophyta</taxon>
        <taxon>Magnoliopsida</taxon>
        <taxon>eudicotyledons</taxon>
        <taxon>Gunneridae</taxon>
        <taxon>Pentapetalae</taxon>
        <taxon>Caryophyllales</taxon>
        <taxon>Cactineae</taxon>
        <taxon>Cactaceae</taxon>
        <taxon>Cactoideae</taxon>
        <taxon>Echinocereeae</taxon>
        <taxon>Carnegiea</taxon>
    </lineage>
</organism>
<evidence type="ECO:0000256" key="2">
    <source>
        <dbReference type="ARBA" id="ARBA00022679"/>
    </source>
</evidence>
<sequence>MEYMREFPYSQMDRRPRKRPRINTWDTPQSSKAQSGLYSGQEVDNMTSFGPSRVHLEDSSHFMKGLIHKGSPPWRDDDKDGHYIFELGENLTPRYKILRKIGEGTFGQVLECWDRETKEVVAIKIVRSIKKYRDAAMIEIDVLETLGRHNRHGNGCVQIRNWFDYRNHICIVIMHELRLVHTDLKPENILFISSEYVKIPDGKGTYREGKRLPKSCAIKVIDFGSTAHGTQVHNYIVSTRHYRAPEVILGLGWSYPCDLWSVGCILAELCSGEALFQTHENLEHLAMMEQVLGPLPDHMLRRADRHAEKYIRRGRLNWPEGATSRESIRAVLKLPRLQNLVMQHVDHSAGDLIDLLQGLLQYDPAMRMTAREALRHPFFARNRCRF</sequence>
<dbReference type="SMART" id="SM00220">
    <property type="entry name" value="S_TKc"/>
    <property type="match status" value="1"/>
</dbReference>
<accession>A0A9Q1QDR6</accession>
<evidence type="ECO:0000313" key="10">
    <source>
        <dbReference type="EMBL" id="KAJ8438553.1"/>
    </source>
</evidence>
<dbReference type="Pfam" id="PF00069">
    <property type="entry name" value="Pkinase"/>
    <property type="match status" value="2"/>
</dbReference>
<evidence type="ECO:0000256" key="3">
    <source>
        <dbReference type="ARBA" id="ARBA00022741"/>
    </source>
</evidence>
<keyword evidence="11" id="KW-1185">Reference proteome</keyword>
<evidence type="ECO:0000256" key="6">
    <source>
        <dbReference type="PROSITE-ProRule" id="PRU10141"/>
    </source>
</evidence>
<dbReference type="InterPro" id="IPR000719">
    <property type="entry name" value="Prot_kinase_dom"/>
</dbReference>
<keyword evidence="3 6" id="KW-0547">Nucleotide-binding</keyword>
<dbReference type="PROSITE" id="PS00108">
    <property type="entry name" value="PROTEIN_KINASE_ST"/>
    <property type="match status" value="1"/>
</dbReference>
<dbReference type="FunFam" id="3.30.200.20:FF:000463">
    <property type="entry name" value="Serine/threonine-protein kinase AFC2"/>
    <property type="match status" value="1"/>
</dbReference>
<keyword evidence="2" id="KW-0808">Transferase</keyword>
<name>A0A9Q1QDR6_9CARY</name>
<feature type="binding site" evidence="6">
    <location>
        <position position="131"/>
    </location>
    <ligand>
        <name>ATP</name>
        <dbReference type="ChEBI" id="CHEBI:30616"/>
    </ligand>
</feature>
<evidence type="ECO:0000256" key="5">
    <source>
        <dbReference type="ARBA" id="ARBA00022840"/>
    </source>
</evidence>
<dbReference type="Proteomes" id="UP001153076">
    <property type="component" value="Unassembled WGS sequence"/>
</dbReference>
<comment type="caution">
    <text evidence="10">The sequence shown here is derived from an EMBL/GenBank/DDBJ whole genome shotgun (WGS) entry which is preliminary data.</text>
</comment>
<feature type="compositionally biased region" description="Polar residues" evidence="8">
    <location>
        <begin position="24"/>
        <end position="44"/>
    </location>
</feature>
<dbReference type="GO" id="GO:0005634">
    <property type="term" value="C:nucleus"/>
    <property type="evidence" value="ECO:0007669"/>
    <property type="project" value="TreeGrafter"/>
</dbReference>
<dbReference type="Gene3D" id="1.10.510.10">
    <property type="entry name" value="Transferase(Phosphotransferase) domain 1"/>
    <property type="match status" value="1"/>
</dbReference>
<dbReference type="CDD" id="cd14134">
    <property type="entry name" value="PKc_CLK"/>
    <property type="match status" value="1"/>
</dbReference>
<dbReference type="AlphaFoldDB" id="A0A9Q1QDR6"/>
<evidence type="ECO:0000256" key="4">
    <source>
        <dbReference type="ARBA" id="ARBA00022777"/>
    </source>
</evidence>
<feature type="region of interest" description="Disordered" evidence="8">
    <location>
        <begin position="1"/>
        <end position="44"/>
    </location>
</feature>
<evidence type="ECO:0000313" key="11">
    <source>
        <dbReference type="Proteomes" id="UP001153076"/>
    </source>
</evidence>
<keyword evidence="1 7" id="KW-0723">Serine/threonine-protein kinase</keyword>
<dbReference type="PANTHER" id="PTHR45646:SF14">
    <property type="entry name" value="SERINE_THREONINE-PROTEIN KINASE AFC2-LIKE ISOFORM X1"/>
    <property type="match status" value="1"/>
</dbReference>
<dbReference type="InterPro" id="IPR051175">
    <property type="entry name" value="CLK_kinases"/>
</dbReference>
<dbReference type="Gene3D" id="3.30.200.20">
    <property type="entry name" value="Phosphorylase Kinase, domain 1"/>
    <property type="match status" value="1"/>
</dbReference>
<dbReference type="EMBL" id="JAKOGI010000250">
    <property type="protein sequence ID" value="KAJ8438553.1"/>
    <property type="molecule type" value="Genomic_DNA"/>
</dbReference>
<dbReference type="PANTHER" id="PTHR45646">
    <property type="entry name" value="SERINE/THREONINE-PROTEIN KINASE DOA-RELATED"/>
    <property type="match status" value="1"/>
</dbReference>
<dbReference type="InterPro" id="IPR011009">
    <property type="entry name" value="Kinase-like_dom_sf"/>
</dbReference>
<reference evidence="10" key="1">
    <citation type="submission" date="2022-04" db="EMBL/GenBank/DDBJ databases">
        <title>Carnegiea gigantea Genome sequencing and assembly v2.</title>
        <authorList>
            <person name="Copetti D."/>
            <person name="Sanderson M.J."/>
            <person name="Burquez A."/>
            <person name="Wojciechowski M.F."/>
        </authorList>
    </citation>
    <scope>NUCLEOTIDE SEQUENCE</scope>
    <source>
        <strain evidence="10">SGP5-SGP5p</strain>
        <tissue evidence="10">Aerial part</tissue>
    </source>
</reference>
<dbReference type="GO" id="GO:0005524">
    <property type="term" value="F:ATP binding"/>
    <property type="evidence" value="ECO:0007669"/>
    <property type="project" value="UniProtKB-UniRule"/>
</dbReference>
<proteinExistence type="inferred from homology"/>
<keyword evidence="5 6" id="KW-0067">ATP-binding</keyword>
<comment type="similarity">
    <text evidence="7">Belongs to the protein kinase superfamily.</text>
</comment>
<dbReference type="SUPFAM" id="SSF56112">
    <property type="entry name" value="Protein kinase-like (PK-like)"/>
    <property type="match status" value="1"/>
</dbReference>
<gene>
    <name evidence="10" type="ORF">Cgig2_024642</name>
</gene>
<dbReference type="InterPro" id="IPR017441">
    <property type="entry name" value="Protein_kinase_ATP_BS"/>
</dbReference>